<protein>
    <submittedName>
        <fullName evidence="10">Spore germination protein (Amino acid permease)</fullName>
    </submittedName>
    <submittedName>
        <fullName evidence="9">Spore gernimation protein</fullName>
    </submittedName>
</protein>
<dbReference type="Proteomes" id="UP000182836">
    <property type="component" value="Unassembled WGS sequence"/>
</dbReference>
<keyword evidence="3" id="KW-0813">Transport</keyword>
<reference evidence="9 11" key="1">
    <citation type="submission" date="2015-07" db="EMBL/GenBank/DDBJ databases">
        <title>Fjat-14205 dsm 2895.</title>
        <authorList>
            <person name="Liu B."/>
            <person name="Wang J."/>
            <person name="Zhu Y."/>
            <person name="Liu G."/>
            <person name="Chen Q."/>
            <person name="Chen Z."/>
            <person name="Lan J."/>
            <person name="Che J."/>
            <person name="Ge C."/>
            <person name="Shi H."/>
            <person name="Pan Z."/>
            <person name="Liu X."/>
        </authorList>
    </citation>
    <scope>NUCLEOTIDE SEQUENCE [LARGE SCALE GENOMIC DNA]</scope>
    <source>
        <strain evidence="9 11">DSM 2895</strain>
    </source>
</reference>
<evidence type="ECO:0000256" key="8">
    <source>
        <dbReference type="SAM" id="Phobius"/>
    </source>
</evidence>
<evidence type="ECO:0000256" key="4">
    <source>
        <dbReference type="ARBA" id="ARBA00022544"/>
    </source>
</evidence>
<evidence type="ECO:0000256" key="3">
    <source>
        <dbReference type="ARBA" id="ARBA00022448"/>
    </source>
</evidence>
<dbReference type="GeneID" id="42306096"/>
<keyword evidence="5 8" id="KW-0812">Transmembrane</keyword>
<dbReference type="NCBIfam" id="TIGR00912">
    <property type="entry name" value="2A0309"/>
    <property type="match status" value="1"/>
</dbReference>
<accession>A0A0D1UTB5</accession>
<name>A0A0D1UTB5_ANEMI</name>
<dbReference type="GO" id="GO:0016020">
    <property type="term" value="C:membrane"/>
    <property type="evidence" value="ECO:0007669"/>
    <property type="project" value="UniProtKB-SubCell"/>
</dbReference>
<dbReference type="AlphaFoldDB" id="A0A0D1UTB5"/>
<feature type="transmembrane region" description="Helical" evidence="8">
    <location>
        <begin position="184"/>
        <end position="205"/>
    </location>
</feature>
<dbReference type="PANTHER" id="PTHR34975:SF2">
    <property type="entry name" value="SPORE GERMINATION PROTEIN A2"/>
    <property type="match status" value="1"/>
</dbReference>
<dbReference type="EMBL" id="FNED01000007">
    <property type="protein sequence ID" value="SDI77776.1"/>
    <property type="molecule type" value="Genomic_DNA"/>
</dbReference>
<evidence type="ECO:0000313" key="9">
    <source>
        <dbReference type="EMBL" id="KON96264.1"/>
    </source>
</evidence>
<feature type="transmembrane region" description="Helical" evidence="8">
    <location>
        <begin position="341"/>
        <end position="360"/>
    </location>
</feature>
<dbReference type="PATRIC" id="fig|47500.12.peg.1341"/>
<feature type="transmembrane region" description="Helical" evidence="8">
    <location>
        <begin position="120"/>
        <end position="136"/>
    </location>
</feature>
<organism evidence="9 11">
    <name type="scientific">Aneurinibacillus migulanus</name>
    <name type="common">Bacillus migulanus</name>
    <dbReference type="NCBI Taxonomy" id="47500"/>
    <lineage>
        <taxon>Bacteria</taxon>
        <taxon>Bacillati</taxon>
        <taxon>Bacillota</taxon>
        <taxon>Bacilli</taxon>
        <taxon>Bacillales</taxon>
        <taxon>Paenibacillaceae</taxon>
        <taxon>Aneurinibacillus group</taxon>
        <taxon>Aneurinibacillus</taxon>
    </lineage>
</organism>
<sequence>MNRPVSNEITLMQYIFTINGIQVGGSILVLPAELAKITSTDGWISIMIAWAITTIISICVVQIMAKHPGDTLIEVLTRYVGKWLGRACMLIWIAYSLLAIVVLLYFTVLVIQVWILPETSSVWLVFLLLIPTYMILRSGVRAIVRYGVFMFFFTLGMPILLTIPIKDVHLVFLLPVLKDGWLPIFYGIKTTVLAFVGFELAFLLYPYLKNKQHAVKGIVLANTLTLIVYLHITLMCFLYFSPDEITKYLWPVLTLVKPIQLPFLERFEIIFLSFYIFIFSTSGIPYTWAATSGISQLFNKKNWQLPIYILLLLSFAFSFFYKPSYNGIAVLRNAWGWTAYFIAYTFPIVFLLYVTIYGYWKRRRYQ</sequence>
<feature type="transmembrane region" description="Helical" evidence="8">
    <location>
        <begin position="12"/>
        <end position="30"/>
    </location>
</feature>
<evidence type="ECO:0000313" key="12">
    <source>
        <dbReference type="Proteomes" id="UP000182836"/>
    </source>
</evidence>
<evidence type="ECO:0000256" key="1">
    <source>
        <dbReference type="ARBA" id="ARBA00004141"/>
    </source>
</evidence>
<keyword evidence="11" id="KW-1185">Reference proteome</keyword>
<evidence type="ECO:0000256" key="6">
    <source>
        <dbReference type="ARBA" id="ARBA00022989"/>
    </source>
</evidence>
<gene>
    <name evidence="9" type="ORF">AF333_13035</name>
    <name evidence="10" type="ORF">SAMN04487909_107184</name>
</gene>
<feature type="transmembrane region" description="Helical" evidence="8">
    <location>
        <begin position="303"/>
        <end position="321"/>
    </location>
</feature>
<evidence type="ECO:0000313" key="10">
    <source>
        <dbReference type="EMBL" id="SDI77776.1"/>
    </source>
</evidence>
<dbReference type="Pfam" id="PF03845">
    <property type="entry name" value="Spore_permease"/>
    <property type="match status" value="1"/>
</dbReference>
<proteinExistence type="inferred from homology"/>
<dbReference type="GO" id="GO:0009847">
    <property type="term" value="P:spore germination"/>
    <property type="evidence" value="ECO:0007669"/>
    <property type="project" value="InterPro"/>
</dbReference>
<evidence type="ECO:0000256" key="5">
    <source>
        <dbReference type="ARBA" id="ARBA00022692"/>
    </source>
</evidence>
<dbReference type="InterPro" id="IPR004761">
    <property type="entry name" value="Spore_GerAB"/>
</dbReference>
<dbReference type="RefSeq" id="WP_043068989.1">
    <property type="nucleotide sequence ID" value="NZ_BJOA01000274.1"/>
</dbReference>
<comment type="similarity">
    <text evidence="2">Belongs to the amino acid-polyamine-organocation (APC) superfamily. Spore germination protein (SGP) (TC 2.A.3.9) family.</text>
</comment>
<feature type="transmembrane region" description="Helical" evidence="8">
    <location>
        <begin position="143"/>
        <end position="164"/>
    </location>
</feature>
<feature type="transmembrane region" description="Helical" evidence="8">
    <location>
        <begin position="269"/>
        <end position="291"/>
    </location>
</feature>
<reference evidence="10 12" key="2">
    <citation type="submission" date="2016-10" db="EMBL/GenBank/DDBJ databases">
        <authorList>
            <person name="de Groot N.N."/>
        </authorList>
    </citation>
    <scope>NUCLEOTIDE SEQUENCE [LARGE SCALE GENOMIC DNA]</scope>
    <source>
        <strain evidence="10 12">DSM 2895</strain>
    </source>
</reference>
<evidence type="ECO:0000256" key="7">
    <source>
        <dbReference type="ARBA" id="ARBA00023136"/>
    </source>
</evidence>
<keyword evidence="7 8" id="KW-0472">Membrane</keyword>
<keyword evidence="4" id="KW-0309">Germination</keyword>
<feature type="transmembrane region" description="Helical" evidence="8">
    <location>
        <begin position="86"/>
        <end position="114"/>
    </location>
</feature>
<dbReference type="EMBL" id="LGUG01000004">
    <property type="protein sequence ID" value="KON96264.1"/>
    <property type="molecule type" value="Genomic_DNA"/>
</dbReference>
<feature type="transmembrane region" description="Helical" evidence="8">
    <location>
        <begin position="217"/>
        <end position="240"/>
    </location>
</feature>
<dbReference type="Proteomes" id="UP000037269">
    <property type="component" value="Unassembled WGS sequence"/>
</dbReference>
<dbReference type="Gene3D" id="1.20.1740.10">
    <property type="entry name" value="Amino acid/polyamine transporter I"/>
    <property type="match status" value="1"/>
</dbReference>
<dbReference type="STRING" id="47500.AF333_13035"/>
<feature type="transmembrane region" description="Helical" evidence="8">
    <location>
        <begin position="42"/>
        <end position="65"/>
    </location>
</feature>
<keyword evidence="6 8" id="KW-1133">Transmembrane helix</keyword>
<comment type="subcellular location">
    <subcellularLocation>
        <location evidence="1">Membrane</location>
        <topology evidence="1">Multi-pass membrane protein</topology>
    </subcellularLocation>
</comment>
<evidence type="ECO:0000313" key="11">
    <source>
        <dbReference type="Proteomes" id="UP000037269"/>
    </source>
</evidence>
<evidence type="ECO:0000256" key="2">
    <source>
        <dbReference type="ARBA" id="ARBA00007998"/>
    </source>
</evidence>
<dbReference type="OrthoDB" id="2380120at2"/>
<dbReference type="PANTHER" id="PTHR34975">
    <property type="entry name" value="SPORE GERMINATION PROTEIN A2"/>
    <property type="match status" value="1"/>
</dbReference>